<reference evidence="5 6" key="1">
    <citation type="journal article" date="2019" name="Int. J. Syst. Evol. Microbiol.">
        <title>The Global Catalogue of Microorganisms (GCM) 10K type strain sequencing project: providing services to taxonomists for standard genome sequencing and annotation.</title>
        <authorList>
            <consortium name="The Broad Institute Genomics Platform"/>
            <consortium name="The Broad Institute Genome Sequencing Center for Infectious Disease"/>
            <person name="Wu L."/>
            <person name="Ma J."/>
        </authorList>
    </citation>
    <scope>NUCLEOTIDE SEQUENCE [LARGE SCALE GENOMIC DNA]</scope>
    <source>
        <strain evidence="5 6">JCM 17504</strain>
    </source>
</reference>
<evidence type="ECO:0000313" key="6">
    <source>
        <dbReference type="Proteomes" id="UP001501729"/>
    </source>
</evidence>
<feature type="domain" description="Lipoyl-binding" evidence="4">
    <location>
        <begin position="6"/>
        <end position="79"/>
    </location>
</feature>
<dbReference type="AlphaFoldDB" id="A0AAV3URM5"/>
<proteinExistence type="predicted"/>
<dbReference type="Gene3D" id="2.40.50.100">
    <property type="match status" value="1"/>
</dbReference>
<keyword evidence="6" id="KW-1185">Reference proteome</keyword>
<dbReference type="RefSeq" id="WP_227778981.1">
    <property type="nucleotide sequence ID" value="NZ_BAABKX010000030.1"/>
</dbReference>
<dbReference type="GO" id="GO:0006633">
    <property type="term" value="P:fatty acid biosynthetic process"/>
    <property type="evidence" value="ECO:0007669"/>
    <property type="project" value="InterPro"/>
</dbReference>
<evidence type="ECO:0000256" key="2">
    <source>
        <dbReference type="ARBA" id="ARBA00023267"/>
    </source>
</evidence>
<dbReference type="SUPFAM" id="SSF51230">
    <property type="entry name" value="Single hybrid motif"/>
    <property type="match status" value="1"/>
</dbReference>
<feature type="region of interest" description="Disordered" evidence="3">
    <location>
        <begin position="1"/>
        <end position="20"/>
    </location>
</feature>
<dbReference type="NCBIfam" id="NF005457">
    <property type="entry name" value="PRK07051.1"/>
    <property type="match status" value="1"/>
</dbReference>
<dbReference type="GO" id="GO:0003989">
    <property type="term" value="F:acetyl-CoA carboxylase activity"/>
    <property type="evidence" value="ECO:0007669"/>
    <property type="project" value="InterPro"/>
</dbReference>
<evidence type="ECO:0000313" key="5">
    <source>
        <dbReference type="EMBL" id="GAA5064814.1"/>
    </source>
</evidence>
<protein>
    <recommendedName>
        <fullName evidence="1">Biotin carboxyl carrier protein of acetyl-CoA carboxylase</fullName>
    </recommendedName>
</protein>
<dbReference type="InterPro" id="IPR000089">
    <property type="entry name" value="Biotin_lipoyl"/>
</dbReference>
<dbReference type="InterPro" id="IPR001249">
    <property type="entry name" value="AcCoA_biotinCC"/>
</dbReference>
<accession>A0AAV3URM5</accession>
<dbReference type="GeneID" id="68617691"/>
<sequence length="83" mass="9146">MTEKITVQSPMPGVFYRRPDPDEELFATEGDSVEEGDVIGLVGVMKNFHDITAEQPGTIAQFFVDNEAEVDAGEDLVEIEISE</sequence>
<dbReference type="PANTHER" id="PTHR45266">
    <property type="entry name" value="OXALOACETATE DECARBOXYLASE ALPHA CHAIN"/>
    <property type="match status" value="1"/>
</dbReference>
<dbReference type="InterPro" id="IPR011053">
    <property type="entry name" value="Single_hybrid_motif"/>
</dbReference>
<dbReference type="CDD" id="cd06850">
    <property type="entry name" value="biotinyl_domain"/>
    <property type="match status" value="1"/>
</dbReference>
<comment type="caution">
    <text evidence="5">The sequence shown here is derived from an EMBL/GenBank/DDBJ whole genome shotgun (WGS) entry which is preliminary data.</text>
</comment>
<dbReference type="PANTHER" id="PTHR45266:SF3">
    <property type="entry name" value="OXALOACETATE DECARBOXYLASE ALPHA CHAIN"/>
    <property type="match status" value="1"/>
</dbReference>
<evidence type="ECO:0000259" key="4">
    <source>
        <dbReference type="Pfam" id="PF00364"/>
    </source>
</evidence>
<dbReference type="InterPro" id="IPR050709">
    <property type="entry name" value="Biotin_Carboxyl_Carrier/Decarb"/>
</dbReference>
<dbReference type="Proteomes" id="UP001501729">
    <property type="component" value="Unassembled WGS sequence"/>
</dbReference>
<organism evidence="5 6">
    <name type="scientific">Haladaptatus pallidirubidus</name>
    <dbReference type="NCBI Taxonomy" id="1008152"/>
    <lineage>
        <taxon>Archaea</taxon>
        <taxon>Methanobacteriati</taxon>
        <taxon>Methanobacteriota</taxon>
        <taxon>Stenosarchaea group</taxon>
        <taxon>Halobacteria</taxon>
        <taxon>Halobacteriales</taxon>
        <taxon>Haladaptataceae</taxon>
        <taxon>Haladaptatus</taxon>
    </lineage>
</organism>
<dbReference type="GO" id="GO:0009317">
    <property type="term" value="C:acetyl-CoA carboxylase complex"/>
    <property type="evidence" value="ECO:0007669"/>
    <property type="project" value="InterPro"/>
</dbReference>
<dbReference type="EMBL" id="BAABKX010000030">
    <property type="protein sequence ID" value="GAA5064814.1"/>
    <property type="molecule type" value="Genomic_DNA"/>
</dbReference>
<dbReference type="PRINTS" id="PR01071">
    <property type="entry name" value="ACOABIOTINCC"/>
</dbReference>
<dbReference type="Pfam" id="PF00364">
    <property type="entry name" value="Biotin_lipoyl"/>
    <property type="match status" value="1"/>
</dbReference>
<keyword evidence="2" id="KW-0092">Biotin</keyword>
<evidence type="ECO:0000256" key="1">
    <source>
        <dbReference type="ARBA" id="ARBA00017562"/>
    </source>
</evidence>
<evidence type="ECO:0000256" key="3">
    <source>
        <dbReference type="SAM" id="MobiDB-lite"/>
    </source>
</evidence>
<gene>
    <name evidence="5" type="ORF">GCM10025751_54930</name>
</gene>
<name>A0AAV3URM5_9EURY</name>